<feature type="transmembrane region" description="Helical" evidence="1">
    <location>
        <begin position="140"/>
        <end position="162"/>
    </location>
</feature>
<evidence type="ECO:0000313" key="3">
    <source>
        <dbReference type="Proteomes" id="UP000031631"/>
    </source>
</evidence>
<feature type="transmembrane region" description="Helical" evidence="1">
    <location>
        <begin position="20"/>
        <end position="36"/>
    </location>
</feature>
<dbReference type="EMBL" id="AP012273">
    <property type="protein sequence ID" value="BAO44867.1"/>
    <property type="molecule type" value="Genomic_DNA"/>
</dbReference>
<organism evidence="2 3">
    <name type="scientific">Thiolapillus brandeum</name>
    <dbReference type="NCBI Taxonomy" id="1076588"/>
    <lineage>
        <taxon>Bacteria</taxon>
        <taxon>Pseudomonadati</taxon>
        <taxon>Pseudomonadota</taxon>
        <taxon>Gammaproteobacteria</taxon>
        <taxon>Chromatiales</taxon>
        <taxon>Sedimenticolaceae</taxon>
        <taxon>Thiolapillus</taxon>
    </lineage>
</organism>
<protein>
    <submittedName>
        <fullName evidence="2">Uncharacterized protein</fullName>
    </submittedName>
</protein>
<sequence>MMSEPATDSNRSTTGISRMLPDLLAFCFGIGMAYVFHWETHDLVWSLWLSSLTIGYVTILSTIAGGVYLAWHIIRHKDFPQKMRKVALAVAGGIALFFFGFFSLHFCAFHAGHASFLSAFFPIEGLPEQRFLSAFMNPLLLWRTAFEYLVPLYGMFLIPVLIAEREQVFAVFTKAVRLAHHIHKDDVEQLMQRNHLGEKKEAGRLFYQPYLNVIRMHFLILFFAFAHAWNLDSFPVYALVYAVYFFPWRKQFPKKARADITL</sequence>
<dbReference type="AlphaFoldDB" id="A0A7U6GJP3"/>
<accession>A0A7U6GJP3</accession>
<feature type="transmembrane region" description="Helical" evidence="1">
    <location>
        <begin position="48"/>
        <end position="74"/>
    </location>
</feature>
<dbReference type="Pfam" id="PF20108">
    <property type="entry name" value="DUF6498"/>
    <property type="match status" value="1"/>
</dbReference>
<proteinExistence type="predicted"/>
<dbReference type="Proteomes" id="UP000031631">
    <property type="component" value="Chromosome"/>
</dbReference>
<keyword evidence="1" id="KW-1133">Transmembrane helix</keyword>
<keyword evidence="1" id="KW-0812">Transmembrane</keyword>
<keyword evidence="3" id="KW-1185">Reference proteome</keyword>
<evidence type="ECO:0000256" key="1">
    <source>
        <dbReference type="SAM" id="Phobius"/>
    </source>
</evidence>
<name>A0A7U6GJP3_9GAMM</name>
<gene>
    <name evidence="2" type="ORF">TBH_C1952</name>
</gene>
<dbReference type="KEGG" id="tbn:TBH_C1952"/>
<feature type="transmembrane region" description="Helical" evidence="1">
    <location>
        <begin position="86"/>
        <end position="111"/>
    </location>
</feature>
<reference evidence="2 3" key="1">
    <citation type="journal article" date="2014" name="PLoS ONE">
        <title>Physiological and genomic features of a novel sulfur-oxidizing gammaproteobacterium belonging to a previously uncultivated symbiotic lineage isolated from a hydrothermal vent.</title>
        <authorList>
            <person name="Nunoura T."/>
            <person name="Takaki Y."/>
            <person name="Kazama H."/>
            <person name="Kakuta J."/>
            <person name="Shimamura S."/>
            <person name="Makita H."/>
            <person name="Hirai M."/>
            <person name="Miyazaki M."/>
            <person name="Takai K."/>
        </authorList>
    </citation>
    <scope>NUCLEOTIDE SEQUENCE [LARGE SCALE GENOMIC DNA]</scope>
    <source>
        <strain evidence="2 3">Hiromi1</strain>
    </source>
</reference>
<keyword evidence="1" id="KW-0472">Membrane</keyword>
<dbReference type="InterPro" id="IPR045466">
    <property type="entry name" value="DUF6498"/>
</dbReference>
<evidence type="ECO:0000313" key="2">
    <source>
        <dbReference type="EMBL" id="BAO44867.1"/>
    </source>
</evidence>